<evidence type="ECO:0000256" key="4">
    <source>
        <dbReference type="ARBA" id="ARBA00023136"/>
    </source>
</evidence>
<dbReference type="PANTHER" id="PTHR30386">
    <property type="entry name" value="MEMBRANE FUSION SUBUNIT OF EMRAB-TOLC MULTIDRUG EFFLUX PUMP"/>
    <property type="match status" value="1"/>
</dbReference>
<dbReference type="InterPro" id="IPR050739">
    <property type="entry name" value="MFP"/>
</dbReference>
<keyword evidence="3" id="KW-1133">Transmembrane helix</keyword>
<dbReference type="STRING" id="709839.TSA66_24115"/>
<dbReference type="GO" id="GO:0016020">
    <property type="term" value="C:membrane"/>
    <property type="evidence" value="ECO:0007669"/>
    <property type="project" value="UniProtKB-SubCell"/>
</dbReference>
<dbReference type="EMBL" id="JWJG01000028">
    <property type="protein sequence ID" value="KIF83973.1"/>
    <property type="molecule type" value="Genomic_DNA"/>
</dbReference>
<dbReference type="InterPro" id="IPR058634">
    <property type="entry name" value="AaeA-lik-b-barrel"/>
</dbReference>
<organism evidence="9 10">
    <name type="scientific">Noviherbaspirillum autotrophicum</name>
    <dbReference type="NCBI Taxonomy" id="709839"/>
    <lineage>
        <taxon>Bacteria</taxon>
        <taxon>Pseudomonadati</taxon>
        <taxon>Pseudomonadota</taxon>
        <taxon>Betaproteobacteria</taxon>
        <taxon>Burkholderiales</taxon>
        <taxon>Oxalobacteraceae</taxon>
        <taxon>Noviherbaspirillum</taxon>
    </lineage>
</organism>
<evidence type="ECO:0000256" key="3">
    <source>
        <dbReference type="ARBA" id="ARBA00022989"/>
    </source>
</evidence>
<keyword evidence="5" id="KW-0175">Coiled coil</keyword>
<reference evidence="9 10" key="1">
    <citation type="submission" date="2014-12" db="EMBL/GenBank/DDBJ databases">
        <title>Denitrispirillum autotrophicum gen. nov., sp. nov., Denitrifying, Facultatively Autotrophic Bacteria Isolated from Rice Paddy Soil.</title>
        <authorList>
            <person name="Ishii S."/>
            <person name="Ashida N."/>
            <person name="Ohno H."/>
            <person name="Otsuka S."/>
            <person name="Yokota A."/>
            <person name="Senoo K."/>
        </authorList>
    </citation>
    <scope>NUCLEOTIDE SEQUENCE [LARGE SCALE GENOMIC DNA]</scope>
    <source>
        <strain evidence="9 10">TSA66</strain>
    </source>
</reference>
<evidence type="ECO:0000259" key="7">
    <source>
        <dbReference type="Pfam" id="PF25917"/>
    </source>
</evidence>
<proteinExistence type="predicted"/>
<dbReference type="SUPFAM" id="SSF111369">
    <property type="entry name" value="HlyD-like secretion proteins"/>
    <property type="match status" value="3"/>
</dbReference>
<dbReference type="AlphaFoldDB" id="A0A0C1YAG0"/>
<evidence type="ECO:0000259" key="8">
    <source>
        <dbReference type="Pfam" id="PF25963"/>
    </source>
</evidence>
<comment type="subcellular location">
    <subcellularLocation>
        <location evidence="1">Membrane</location>
        <topology evidence="1">Single-pass membrane protein</topology>
    </subcellularLocation>
</comment>
<sequence length="328" mass="35209">MKWLAIAALLILAALFGYRYWRHGQLYASTDNAYINANTVEIAPQVSGKVTQVFVRDNQKVKAGDALFEIDPEPYRIALEKAQAQLQLAGQAVGQQSAAVAAAEAQVNQRKAELQNAQSNNRREQQLVRQGFLSKQGAEAARTQVATAEAALRAAQANLEQARSTLGATGTHNATVQAAQAAVDQARLDLEHTHVTAPADGSIANLSLRPGNTVQSGAPLFALISSQEYWADANFKETELERIRPGEAATVTVDMYPDHPFHGVVESVSGGAGTAFSLLPPQNATGNWVKVTQRVPVRVRITDADPAHPLRIGTTATVEVALRDNHRG</sequence>
<evidence type="ECO:0000313" key="9">
    <source>
        <dbReference type="EMBL" id="KIF83973.1"/>
    </source>
</evidence>
<dbReference type="GO" id="GO:0055085">
    <property type="term" value="P:transmembrane transport"/>
    <property type="evidence" value="ECO:0007669"/>
    <property type="project" value="InterPro"/>
</dbReference>
<accession>A0A0C1YAG0</accession>
<evidence type="ECO:0000256" key="5">
    <source>
        <dbReference type="SAM" id="Coils"/>
    </source>
</evidence>
<dbReference type="Gene3D" id="2.40.30.170">
    <property type="match status" value="1"/>
</dbReference>
<feature type="domain" description="Multidrug resistance protein MdtA-like alpha-helical hairpin" evidence="6">
    <location>
        <begin position="101"/>
        <end position="166"/>
    </location>
</feature>
<name>A0A0C1YAG0_9BURK</name>
<dbReference type="Gene3D" id="2.40.50.100">
    <property type="match status" value="1"/>
</dbReference>
<dbReference type="Pfam" id="PF25963">
    <property type="entry name" value="Beta-barrel_AAEA"/>
    <property type="match status" value="1"/>
</dbReference>
<dbReference type="InterPro" id="IPR058625">
    <property type="entry name" value="MdtA-like_BSH"/>
</dbReference>
<evidence type="ECO:0000256" key="1">
    <source>
        <dbReference type="ARBA" id="ARBA00004167"/>
    </source>
</evidence>
<dbReference type="InterPro" id="IPR058624">
    <property type="entry name" value="MdtA-like_HH"/>
</dbReference>
<keyword evidence="4" id="KW-0472">Membrane</keyword>
<evidence type="ECO:0000256" key="2">
    <source>
        <dbReference type="ARBA" id="ARBA00022692"/>
    </source>
</evidence>
<feature type="domain" description="Multidrug resistance protein MdtA-like barrel-sandwich hybrid" evidence="7">
    <location>
        <begin position="38"/>
        <end position="224"/>
    </location>
</feature>
<keyword evidence="2" id="KW-0812">Transmembrane</keyword>
<comment type="caution">
    <text evidence="9">The sequence shown here is derived from an EMBL/GenBank/DDBJ whole genome shotgun (WGS) entry which is preliminary data.</text>
</comment>
<gene>
    <name evidence="9" type="ORF">TSA66_24115</name>
</gene>
<dbReference type="PANTHER" id="PTHR30386:SF26">
    <property type="entry name" value="TRANSPORT PROTEIN COMB"/>
    <property type="match status" value="1"/>
</dbReference>
<dbReference type="Pfam" id="PF25876">
    <property type="entry name" value="HH_MFP_RND"/>
    <property type="match status" value="1"/>
</dbReference>
<evidence type="ECO:0000313" key="10">
    <source>
        <dbReference type="Proteomes" id="UP000031572"/>
    </source>
</evidence>
<dbReference type="Proteomes" id="UP000031572">
    <property type="component" value="Unassembled WGS sequence"/>
</dbReference>
<feature type="domain" description="p-hydroxybenzoic acid efflux pump subunit AaeA-like beta-barrel" evidence="8">
    <location>
        <begin position="231"/>
        <end position="320"/>
    </location>
</feature>
<dbReference type="Pfam" id="PF25917">
    <property type="entry name" value="BSH_RND"/>
    <property type="match status" value="1"/>
</dbReference>
<evidence type="ECO:0000259" key="6">
    <source>
        <dbReference type="Pfam" id="PF25876"/>
    </source>
</evidence>
<dbReference type="Gene3D" id="1.10.287.470">
    <property type="entry name" value="Helix hairpin bin"/>
    <property type="match status" value="2"/>
</dbReference>
<protein>
    <recommendedName>
        <fullName evidence="11">Secretion protein</fullName>
    </recommendedName>
</protein>
<feature type="coiled-coil region" evidence="5">
    <location>
        <begin position="100"/>
        <end position="165"/>
    </location>
</feature>
<keyword evidence="10" id="KW-1185">Reference proteome</keyword>
<evidence type="ECO:0008006" key="11">
    <source>
        <dbReference type="Google" id="ProtNLM"/>
    </source>
</evidence>